<keyword evidence="3" id="KW-0731">Sigma factor</keyword>
<evidence type="ECO:0000313" key="9">
    <source>
        <dbReference type="Proteomes" id="UP000320496"/>
    </source>
</evidence>
<keyword evidence="5" id="KW-0804">Transcription</keyword>
<evidence type="ECO:0000259" key="7">
    <source>
        <dbReference type="Pfam" id="PF07638"/>
    </source>
</evidence>
<dbReference type="OrthoDB" id="291381at2"/>
<dbReference type="AlphaFoldDB" id="A0A517Z3K7"/>
<dbReference type="InterPro" id="IPR053812">
    <property type="entry name" value="HTH_Sigma70_ECF-like"/>
</dbReference>
<dbReference type="InterPro" id="IPR013325">
    <property type="entry name" value="RNA_pol_sigma_r2"/>
</dbReference>
<dbReference type="Pfam" id="PF07638">
    <property type="entry name" value="Sigma70_ECF"/>
    <property type="match status" value="1"/>
</dbReference>
<keyword evidence="2" id="KW-0805">Transcription regulation</keyword>
<feature type="domain" description="RNA polymerase sigma-70 ECF-like HTH" evidence="7">
    <location>
        <begin position="8"/>
        <end position="202"/>
    </location>
</feature>
<gene>
    <name evidence="8" type="ORF">Mal4_13660</name>
</gene>
<dbReference type="Gene3D" id="1.10.1740.10">
    <property type="match status" value="1"/>
</dbReference>
<proteinExistence type="inferred from homology"/>
<dbReference type="PANTHER" id="PTHR43133">
    <property type="entry name" value="RNA POLYMERASE ECF-TYPE SIGMA FACTO"/>
    <property type="match status" value="1"/>
</dbReference>
<keyword evidence="9" id="KW-1185">Reference proteome</keyword>
<dbReference type="SUPFAM" id="SSF88659">
    <property type="entry name" value="Sigma3 and sigma4 domains of RNA polymerase sigma factors"/>
    <property type="match status" value="1"/>
</dbReference>
<dbReference type="InterPro" id="IPR039425">
    <property type="entry name" value="RNA_pol_sigma-70-like"/>
</dbReference>
<name>A0A517Z3K7_9PLAN</name>
<dbReference type="Proteomes" id="UP000320496">
    <property type="component" value="Chromosome"/>
</dbReference>
<dbReference type="GO" id="GO:0003677">
    <property type="term" value="F:DNA binding"/>
    <property type="evidence" value="ECO:0007669"/>
    <property type="project" value="UniProtKB-KW"/>
</dbReference>
<evidence type="ECO:0000313" key="8">
    <source>
        <dbReference type="EMBL" id="QDU37063.1"/>
    </source>
</evidence>
<dbReference type="RefSeq" id="WP_145367752.1">
    <property type="nucleotide sequence ID" value="NZ_CP036275.1"/>
</dbReference>
<dbReference type="PANTHER" id="PTHR43133:SF8">
    <property type="entry name" value="RNA POLYMERASE SIGMA FACTOR HI_1459-RELATED"/>
    <property type="match status" value="1"/>
</dbReference>
<dbReference type="InterPro" id="IPR013324">
    <property type="entry name" value="RNA_pol_sigma_r3/r4-like"/>
</dbReference>
<protein>
    <submittedName>
        <fullName evidence="8">ECF sigma factor</fullName>
    </submittedName>
</protein>
<dbReference type="EMBL" id="CP036275">
    <property type="protein sequence ID" value="QDU37063.1"/>
    <property type="molecule type" value="Genomic_DNA"/>
</dbReference>
<accession>A0A517Z3K7</accession>
<evidence type="ECO:0000256" key="3">
    <source>
        <dbReference type="ARBA" id="ARBA00023082"/>
    </source>
</evidence>
<comment type="similarity">
    <text evidence="1">Belongs to the sigma-70 factor family. ECF subfamily.</text>
</comment>
<evidence type="ECO:0000256" key="1">
    <source>
        <dbReference type="ARBA" id="ARBA00010641"/>
    </source>
</evidence>
<dbReference type="KEGG" id="mri:Mal4_13660"/>
<reference evidence="8 9" key="1">
    <citation type="submission" date="2019-02" db="EMBL/GenBank/DDBJ databases">
        <title>Deep-cultivation of Planctomycetes and their phenomic and genomic characterization uncovers novel biology.</title>
        <authorList>
            <person name="Wiegand S."/>
            <person name="Jogler M."/>
            <person name="Boedeker C."/>
            <person name="Pinto D."/>
            <person name="Vollmers J."/>
            <person name="Rivas-Marin E."/>
            <person name="Kohn T."/>
            <person name="Peeters S.H."/>
            <person name="Heuer A."/>
            <person name="Rast P."/>
            <person name="Oberbeckmann S."/>
            <person name="Bunk B."/>
            <person name="Jeske O."/>
            <person name="Meyerdierks A."/>
            <person name="Storesund J.E."/>
            <person name="Kallscheuer N."/>
            <person name="Luecker S."/>
            <person name="Lage O.M."/>
            <person name="Pohl T."/>
            <person name="Merkel B.J."/>
            <person name="Hornburger P."/>
            <person name="Mueller R.-W."/>
            <person name="Bruemmer F."/>
            <person name="Labrenz M."/>
            <person name="Spormann A.M."/>
            <person name="Op den Camp H."/>
            <person name="Overmann J."/>
            <person name="Amann R."/>
            <person name="Jetten M.S.M."/>
            <person name="Mascher T."/>
            <person name="Medema M.H."/>
            <person name="Devos D.P."/>
            <person name="Kaster A.-K."/>
            <person name="Ovreas L."/>
            <person name="Rohde M."/>
            <person name="Galperin M.Y."/>
            <person name="Jogler C."/>
        </authorList>
    </citation>
    <scope>NUCLEOTIDE SEQUENCE [LARGE SCALE GENOMIC DNA]</scope>
    <source>
        <strain evidence="8 9">Mal4</strain>
    </source>
</reference>
<keyword evidence="4" id="KW-0238">DNA-binding</keyword>
<dbReference type="SUPFAM" id="SSF88946">
    <property type="entry name" value="Sigma2 domain of RNA polymerase sigma factors"/>
    <property type="match status" value="1"/>
</dbReference>
<dbReference type="GO" id="GO:0006352">
    <property type="term" value="P:DNA-templated transcription initiation"/>
    <property type="evidence" value="ECO:0007669"/>
    <property type="project" value="InterPro"/>
</dbReference>
<feature type="region of interest" description="Disordered" evidence="6">
    <location>
        <begin position="206"/>
        <end position="231"/>
    </location>
</feature>
<dbReference type="InterPro" id="IPR036388">
    <property type="entry name" value="WH-like_DNA-bd_sf"/>
</dbReference>
<dbReference type="GO" id="GO:0016987">
    <property type="term" value="F:sigma factor activity"/>
    <property type="evidence" value="ECO:0007669"/>
    <property type="project" value="UniProtKB-KW"/>
</dbReference>
<sequence length="231" mass="25954">MVNESGCVTGWIRGVAGGDEEAARRLWGHYYPTLVRMAKQMLGAAPRRVSDEEDVAASVLECICTGAAKGRFDDIANRDELWWLLVSITRQESVNLVRRELRIKRGGGRVYTATDLGDNDSKRPFRIDQLIEKQPTAEFLAMLDEQQQQLLKVLRNDTLRKVAVLRIEGHTHAEIAEKLGVSTRTVIRKLNLVRARWARELERLDSSSDEIPPVQQTAETASSMTGAARDD</sequence>
<evidence type="ECO:0000256" key="5">
    <source>
        <dbReference type="ARBA" id="ARBA00023163"/>
    </source>
</evidence>
<evidence type="ECO:0000256" key="4">
    <source>
        <dbReference type="ARBA" id="ARBA00023125"/>
    </source>
</evidence>
<evidence type="ECO:0000256" key="2">
    <source>
        <dbReference type="ARBA" id="ARBA00023015"/>
    </source>
</evidence>
<evidence type="ECO:0000256" key="6">
    <source>
        <dbReference type="SAM" id="MobiDB-lite"/>
    </source>
</evidence>
<dbReference type="Gene3D" id="1.10.10.10">
    <property type="entry name" value="Winged helix-like DNA-binding domain superfamily/Winged helix DNA-binding domain"/>
    <property type="match status" value="1"/>
</dbReference>
<feature type="compositionally biased region" description="Polar residues" evidence="6">
    <location>
        <begin position="214"/>
        <end position="225"/>
    </location>
</feature>
<organism evidence="8 9">
    <name type="scientific">Maioricimonas rarisocia</name>
    <dbReference type="NCBI Taxonomy" id="2528026"/>
    <lineage>
        <taxon>Bacteria</taxon>
        <taxon>Pseudomonadati</taxon>
        <taxon>Planctomycetota</taxon>
        <taxon>Planctomycetia</taxon>
        <taxon>Planctomycetales</taxon>
        <taxon>Planctomycetaceae</taxon>
        <taxon>Maioricimonas</taxon>
    </lineage>
</organism>